<evidence type="ECO:0000256" key="3">
    <source>
        <dbReference type="ARBA" id="ARBA00022679"/>
    </source>
</evidence>
<dbReference type="SUPFAM" id="SSF64438">
    <property type="entry name" value="CNF1/YfiH-like putative cysteine hydrolases"/>
    <property type="match status" value="1"/>
</dbReference>
<dbReference type="GO" id="GO:0016787">
    <property type="term" value="F:hydrolase activity"/>
    <property type="evidence" value="ECO:0007669"/>
    <property type="project" value="UniProtKB-KW"/>
</dbReference>
<dbReference type="Gene3D" id="3.60.140.10">
    <property type="entry name" value="CNF1/YfiH-like putative cysteine hydrolases"/>
    <property type="match status" value="1"/>
</dbReference>
<dbReference type="RefSeq" id="WP_163042346.1">
    <property type="nucleotide sequence ID" value="NZ_JAAAMJ010000001.1"/>
</dbReference>
<evidence type="ECO:0000313" key="11">
    <source>
        <dbReference type="EMBL" id="NDV85636.1"/>
    </source>
</evidence>
<evidence type="ECO:0000256" key="9">
    <source>
        <dbReference type="ARBA" id="ARBA00049893"/>
    </source>
</evidence>
<keyword evidence="12" id="KW-1185">Reference proteome</keyword>
<keyword evidence="3" id="KW-0808">Transferase</keyword>
<evidence type="ECO:0000256" key="8">
    <source>
        <dbReference type="ARBA" id="ARBA00048968"/>
    </source>
</evidence>
<comment type="catalytic activity">
    <reaction evidence="7">
        <text>adenosine + H2O + H(+) = inosine + NH4(+)</text>
        <dbReference type="Rhea" id="RHEA:24408"/>
        <dbReference type="ChEBI" id="CHEBI:15377"/>
        <dbReference type="ChEBI" id="CHEBI:15378"/>
        <dbReference type="ChEBI" id="CHEBI:16335"/>
        <dbReference type="ChEBI" id="CHEBI:17596"/>
        <dbReference type="ChEBI" id="CHEBI:28938"/>
        <dbReference type="EC" id="3.5.4.4"/>
    </reaction>
    <physiologicalReaction direction="left-to-right" evidence="7">
        <dbReference type="Rhea" id="RHEA:24409"/>
    </physiologicalReaction>
</comment>
<comment type="catalytic activity">
    <reaction evidence="8">
        <text>adenosine + phosphate = alpha-D-ribose 1-phosphate + adenine</text>
        <dbReference type="Rhea" id="RHEA:27642"/>
        <dbReference type="ChEBI" id="CHEBI:16335"/>
        <dbReference type="ChEBI" id="CHEBI:16708"/>
        <dbReference type="ChEBI" id="CHEBI:43474"/>
        <dbReference type="ChEBI" id="CHEBI:57720"/>
        <dbReference type="EC" id="2.4.2.1"/>
    </reaction>
    <physiologicalReaction direction="left-to-right" evidence="8">
        <dbReference type="Rhea" id="RHEA:27643"/>
    </physiologicalReaction>
</comment>
<evidence type="ECO:0000256" key="6">
    <source>
        <dbReference type="ARBA" id="ARBA00022833"/>
    </source>
</evidence>
<protein>
    <recommendedName>
        <fullName evidence="10">Purine nucleoside phosphorylase</fullName>
    </recommendedName>
</protein>
<keyword evidence="5" id="KW-0378">Hydrolase</keyword>
<dbReference type="Proteomes" id="UP000476332">
    <property type="component" value="Unassembled WGS sequence"/>
</dbReference>
<dbReference type="AlphaFoldDB" id="A0A6L9MDC7"/>
<evidence type="ECO:0000256" key="10">
    <source>
        <dbReference type="RuleBase" id="RU361274"/>
    </source>
</evidence>
<dbReference type="Pfam" id="PF02578">
    <property type="entry name" value="Cu-oxidase_4"/>
    <property type="match status" value="1"/>
</dbReference>
<keyword evidence="6" id="KW-0862">Zinc</keyword>
<dbReference type="PANTHER" id="PTHR30616:SF2">
    <property type="entry name" value="PURINE NUCLEOSIDE PHOSPHORYLASE LACC1"/>
    <property type="match status" value="1"/>
</dbReference>
<evidence type="ECO:0000256" key="5">
    <source>
        <dbReference type="ARBA" id="ARBA00022801"/>
    </source>
</evidence>
<evidence type="ECO:0000256" key="4">
    <source>
        <dbReference type="ARBA" id="ARBA00022723"/>
    </source>
</evidence>
<comment type="catalytic activity">
    <reaction evidence="1">
        <text>inosine + phosphate = alpha-D-ribose 1-phosphate + hypoxanthine</text>
        <dbReference type="Rhea" id="RHEA:27646"/>
        <dbReference type="ChEBI" id="CHEBI:17368"/>
        <dbReference type="ChEBI" id="CHEBI:17596"/>
        <dbReference type="ChEBI" id="CHEBI:43474"/>
        <dbReference type="ChEBI" id="CHEBI:57720"/>
        <dbReference type="EC" id="2.4.2.1"/>
    </reaction>
    <physiologicalReaction direction="left-to-right" evidence="1">
        <dbReference type="Rhea" id="RHEA:27647"/>
    </physiologicalReaction>
</comment>
<evidence type="ECO:0000256" key="1">
    <source>
        <dbReference type="ARBA" id="ARBA00000553"/>
    </source>
</evidence>
<dbReference type="InterPro" id="IPR011324">
    <property type="entry name" value="Cytotoxic_necrot_fac-like_cat"/>
</dbReference>
<evidence type="ECO:0000313" key="12">
    <source>
        <dbReference type="Proteomes" id="UP000476332"/>
    </source>
</evidence>
<sequence length="269" mass="28423">MSESRPEPAVRLTDSDVVSAPELAAASAVRHGFFTRRGGVSGGIYQGLNVGFGSDDDRAAVAENRARAMAYMGLGDGDFVTPWQIHSPEVIVVDGPFEGERSKADGVVTRRPGLAIGVLTADCGPVLFADPRNGVVGAAHSGWRGALGGVLEATIAAMESAGAERGAITAVLGPTITQPNYEVGVAMMDEFLDGDASRERFFAPGRAADKRQFDLPGFIVARLLDSGVTASFVGVCTYAEPDRFFSFRRTTHRGEPDYGRQLSAIALRD</sequence>
<dbReference type="EMBL" id="JAAAMJ010000001">
    <property type="protein sequence ID" value="NDV85636.1"/>
    <property type="molecule type" value="Genomic_DNA"/>
</dbReference>
<dbReference type="CDD" id="cd16833">
    <property type="entry name" value="YfiH"/>
    <property type="match status" value="1"/>
</dbReference>
<evidence type="ECO:0000256" key="7">
    <source>
        <dbReference type="ARBA" id="ARBA00047989"/>
    </source>
</evidence>
<comment type="caution">
    <text evidence="11">The sequence shown here is derived from an EMBL/GenBank/DDBJ whole genome shotgun (WGS) entry which is preliminary data.</text>
</comment>
<dbReference type="GO" id="GO:0017061">
    <property type="term" value="F:S-methyl-5-thioadenosine phosphorylase activity"/>
    <property type="evidence" value="ECO:0007669"/>
    <property type="project" value="UniProtKB-EC"/>
</dbReference>
<keyword evidence="4" id="KW-0479">Metal-binding</keyword>
<reference evidence="11 12" key="1">
    <citation type="submission" date="2020-01" db="EMBL/GenBank/DDBJ databases">
        <title>Genomes of bacteria type strains.</title>
        <authorList>
            <person name="Chen J."/>
            <person name="Zhu S."/>
            <person name="Chen J."/>
        </authorList>
    </citation>
    <scope>NUCLEOTIDE SEQUENCE [LARGE SCALE GENOMIC DNA]</scope>
    <source>
        <strain evidence="11 12">KCTC 52919</strain>
    </source>
</reference>
<dbReference type="GO" id="GO:0005507">
    <property type="term" value="F:copper ion binding"/>
    <property type="evidence" value="ECO:0007669"/>
    <property type="project" value="TreeGrafter"/>
</dbReference>
<accession>A0A6L9MDC7</accession>
<name>A0A6L9MDC7_9HYPH</name>
<comment type="catalytic activity">
    <reaction evidence="9">
        <text>S-methyl-5'-thioadenosine + phosphate = 5-(methylsulfanyl)-alpha-D-ribose 1-phosphate + adenine</text>
        <dbReference type="Rhea" id="RHEA:11852"/>
        <dbReference type="ChEBI" id="CHEBI:16708"/>
        <dbReference type="ChEBI" id="CHEBI:17509"/>
        <dbReference type="ChEBI" id="CHEBI:43474"/>
        <dbReference type="ChEBI" id="CHEBI:58533"/>
        <dbReference type="EC" id="2.4.2.28"/>
    </reaction>
    <physiologicalReaction direction="left-to-right" evidence="9">
        <dbReference type="Rhea" id="RHEA:11853"/>
    </physiologicalReaction>
</comment>
<comment type="similarity">
    <text evidence="2 10">Belongs to the purine nucleoside phosphorylase YfiH/LACC1 family.</text>
</comment>
<dbReference type="NCBIfam" id="TIGR00726">
    <property type="entry name" value="peptidoglycan editing factor PgeF"/>
    <property type="match status" value="1"/>
</dbReference>
<evidence type="ECO:0000256" key="2">
    <source>
        <dbReference type="ARBA" id="ARBA00007353"/>
    </source>
</evidence>
<gene>
    <name evidence="11" type="primary">pgeF</name>
    <name evidence="11" type="ORF">GTW51_02870</name>
</gene>
<proteinExistence type="inferred from homology"/>
<dbReference type="PANTHER" id="PTHR30616">
    <property type="entry name" value="UNCHARACTERIZED PROTEIN YFIH"/>
    <property type="match status" value="1"/>
</dbReference>
<organism evidence="11 12">
    <name type="scientific">Aurantimonas aggregata</name>
    <dbReference type="NCBI Taxonomy" id="2047720"/>
    <lineage>
        <taxon>Bacteria</taxon>
        <taxon>Pseudomonadati</taxon>
        <taxon>Pseudomonadota</taxon>
        <taxon>Alphaproteobacteria</taxon>
        <taxon>Hyphomicrobiales</taxon>
        <taxon>Aurantimonadaceae</taxon>
        <taxon>Aurantimonas</taxon>
    </lineage>
</organism>
<dbReference type="InterPro" id="IPR038371">
    <property type="entry name" value="Cu_polyphenol_OxRdtase_sf"/>
</dbReference>
<dbReference type="InterPro" id="IPR003730">
    <property type="entry name" value="Cu_polyphenol_OxRdtase"/>
</dbReference>